<dbReference type="GO" id="GO:0031297">
    <property type="term" value="P:replication fork processing"/>
    <property type="evidence" value="ECO:0007669"/>
    <property type="project" value="TreeGrafter"/>
</dbReference>
<accession>A0A016VZ33</accession>
<dbReference type="InterPro" id="IPR052709">
    <property type="entry name" value="Transposase-MT_Hybrid"/>
</dbReference>
<dbReference type="GO" id="GO:0042800">
    <property type="term" value="F:histone H3K4 methyltransferase activity"/>
    <property type="evidence" value="ECO:0007669"/>
    <property type="project" value="TreeGrafter"/>
</dbReference>
<dbReference type="GO" id="GO:0046975">
    <property type="term" value="F:histone H3K36 methyltransferase activity"/>
    <property type="evidence" value="ECO:0007669"/>
    <property type="project" value="TreeGrafter"/>
</dbReference>
<dbReference type="OrthoDB" id="616263at2759"/>
<dbReference type="AlphaFoldDB" id="A0A016VZ33"/>
<evidence type="ECO:0000259" key="1">
    <source>
        <dbReference type="Pfam" id="PF17906"/>
    </source>
</evidence>
<sequence>MSIPQEHLRAIIFYEWRRGTEATETVRNINSALGEDTTSISTVERCFVRFREGDTDFKDKPRMGRPHTVEDLEDSSILDVVKGDLEVSTCNLATDSDVPIQRPSVASRLSATEKC</sequence>
<dbReference type="GO" id="GO:0005634">
    <property type="term" value="C:nucleus"/>
    <property type="evidence" value="ECO:0007669"/>
    <property type="project" value="TreeGrafter"/>
</dbReference>
<dbReference type="GO" id="GO:0044547">
    <property type="term" value="F:DNA topoisomerase binding"/>
    <property type="evidence" value="ECO:0007669"/>
    <property type="project" value="TreeGrafter"/>
</dbReference>
<dbReference type="Pfam" id="PF17906">
    <property type="entry name" value="HTH_48"/>
    <property type="match status" value="1"/>
</dbReference>
<proteinExistence type="predicted"/>
<name>A0A016VZ33_9BILA</name>
<dbReference type="PANTHER" id="PTHR46060:SF2">
    <property type="entry name" value="HISTONE-LYSINE N-METHYLTRANSFERASE SETMAR"/>
    <property type="match status" value="1"/>
</dbReference>
<dbReference type="GO" id="GO:0003690">
    <property type="term" value="F:double-stranded DNA binding"/>
    <property type="evidence" value="ECO:0007669"/>
    <property type="project" value="TreeGrafter"/>
</dbReference>
<organism evidence="2 3">
    <name type="scientific">Ancylostoma ceylanicum</name>
    <dbReference type="NCBI Taxonomy" id="53326"/>
    <lineage>
        <taxon>Eukaryota</taxon>
        <taxon>Metazoa</taxon>
        <taxon>Ecdysozoa</taxon>
        <taxon>Nematoda</taxon>
        <taxon>Chromadorea</taxon>
        <taxon>Rhabditida</taxon>
        <taxon>Rhabditina</taxon>
        <taxon>Rhabditomorpha</taxon>
        <taxon>Strongyloidea</taxon>
        <taxon>Ancylostomatidae</taxon>
        <taxon>Ancylostomatinae</taxon>
        <taxon>Ancylostoma</taxon>
    </lineage>
</organism>
<reference evidence="3" key="1">
    <citation type="journal article" date="2015" name="Nat. Genet.">
        <title>The genome and transcriptome of the zoonotic hookworm Ancylostoma ceylanicum identify infection-specific gene families.</title>
        <authorList>
            <person name="Schwarz E.M."/>
            <person name="Hu Y."/>
            <person name="Antoshechkin I."/>
            <person name="Miller M.M."/>
            <person name="Sternberg P.W."/>
            <person name="Aroian R.V."/>
        </authorList>
    </citation>
    <scope>NUCLEOTIDE SEQUENCE</scope>
    <source>
        <strain evidence="3">HY135</strain>
    </source>
</reference>
<keyword evidence="3" id="KW-1185">Reference proteome</keyword>
<evidence type="ECO:0000313" key="3">
    <source>
        <dbReference type="Proteomes" id="UP000024635"/>
    </source>
</evidence>
<dbReference type="GO" id="GO:0006303">
    <property type="term" value="P:double-strand break repair via nonhomologous end joining"/>
    <property type="evidence" value="ECO:0007669"/>
    <property type="project" value="TreeGrafter"/>
</dbReference>
<protein>
    <recommendedName>
        <fullName evidence="1">Mos1 transposase HTH domain-containing protein</fullName>
    </recommendedName>
</protein>
<dbReference type="GO" id="GO:0000014">
    <property type="term" value="F:single-stranded DNA endodeoxyribonuclease activity"/>
    <property type="evidence" value="ECO:0007669"/>
    <property type="project" value="TreeGrafter"/>
</dbReference>
<dbReference type="GO" id="GO:0000793">
    <property type="term" value="C:condensed chromosome"/>
    <property type="evidence" value="ECO:0007669"/>
    <property type="project" value="TreeGrafter"/>
</dbReference>
<dbReference type="Gene3D" id="1.10.10.1450">
    <property type="match status" value="1"/>
</dbReference>
<gene>
    <name evidence="2" type="primary">Acey_s0003.g1353</name>
    <name evidence="2" type="ORF">Y032_0003g1353</name>
</gene>
<dbReference type="Proteomes" id="UP000024635">
    <property type="component" value="Unassembled WGS sequence"/>
</dbReference>
<dbReference type="GO" id="GO:0003697">
    <property type="term" value="F:single-stranded DNA binding"/>
    <property type="evidence" value="ECO:0007669"/>
    <property type="project" value="TreeGrafter"/>
</dbReference>
<evidence type="ECO:0000313" key="2">
    <source>
        <dbReference type="EMBL" id="EYC32013.1"/>
    </source>
</evidence>
<feature type="domain" description="Mos1 transposase HTH" evidence="1">
    <location>
        <begin position="6"/>
        <end position="54"/>
    </location>
</feature>
<dbReference type="GO" id="GO:0044774">
    <property type="term" value="P:mitotic DNA integrity checkpoint signaling"/>
    <property type="evidence" value="ECO:0007669"/>
    <property type="project" value="TreeGrafter"/>
</dbReference>
<dbReference type="EMBL" id="JARK01001339">
    <property type="protein sequence ID" value="EYC32013.1"/>
    <property type="molecule type" value="Genomic_DNA"/>
</dbReference>
<comment type="caution">
    <text evidence="2">The sequence shown here is derived from an EMBL/GenBank/DDBJ whole genome shotgun (WGS) entry which is preliminary data.</text>
</comment>
<dbReference type="InterPro" id="IPR041426">
    <property type="entry name" value="Mos1_HTH"/>
</dbReference>
<dbReference type="GO" id="GO:0035861">
    <property type="term" value="C:site of double-strand break"/>
    <property type="evidence" value="ECO:0007669"/>
    <property type="project" value="TreeGrafter"/>
</dbReference>
<dbReference type="PANTHER" id="PTHR46060">
    <property type="entry name" value="MARINER MOS1 TRANSPOSASE-LIKE PROTEIN"/>
    <property type="match status" value="1"/>
</dbReference>
<dbReference type="STRING" id="53326.A0A016VZ33"/>
<dbReference type="GO" id="GO:0015074">
    <property type="term" value="P:DNA integration"/>
    <property type="evidence" value="ECO:0007669"/>
    <property type="project" value="TreeGrafter"/>
</dbReference>
<dbReference type="GO" id="GO:0000729">
    <property type="term" value="P:DNA double-strand break processing"/>
    <property type="evidence" value="ECO:0007669"/>
    <property type="project" value="TreeGrafter"/>
</dbReference>